<organism evidence="1 2">
    <name type="scientific">Linderina pennispora</name>
    <dbReference type="NCBI Taxonomy" id="61395"/>
    <lineage>
        <taxon>Eukaryota</taxon>
        <taxon>Fungi</taxon>
        <taxon>Fungi incertae sedis</taxon>
        <taxon>Zoopagomycota</taxon>
        <taxon>Kickxellomycotina</taxon>
        <taxon>Kickxellomycetes</taxon>
        <taxon>Kickxellales</taxon>
        <taxon>Kickxellaceae</taxon>
        <taxon>Linderina</taxon>
    </lineage>
</organism>
<sequence>MSSYRAVAETDPDPWGAVVQYLKETRDPSETTRYTLCSDVQLSSPLTNPPFVGRATPLQLVRQQQHLEKAPEAAETQSSEASDDMEDISWAIEMLSAITDYDAAIRVWQLPNATLRRVCDAGLDVHNASGPALAQFIKSVLSNSAVSLENQHYLLGRAAASEWFSSQQVIPAVVHSQLSAMLSTQSMTIAQGLIAKLIEEPGRLTGPAAGLAVKLLKAVDMPMVTVMWVLGEVVAVAKKNSRDFADNDALWTIAEAAISALPSDAVSGGCGLGARWAEMLHVVVPANSRSRKLSVCMLHFVNKFGGQLTSAELDQTVCAAGVLATPLKKSIVSAANRKRAK</sequence>
<comment type="caution">
    <text evidence="1">The sequence shown here is derived from an EMBL/GenBank/DDBJ whole genome shotgun (WGS) entry which is preliminary data.</text>
</comment>
<dbReference type="Gene3D" id="1.25.40.480">
    <property type="match status" value="1"/>
</dbReference>
<evidence type="ECO:0000313" key="1">
    <source>
        <dbReference type="EMBL" id="ORX73937.1"/>
    </source>
</evidence>
<reference evidence="1 2" key="1">
    <citation type="submission" date="2016-07" db="EMBL/GenBank/DDBJ databases">
        <title>Pervasive Adenine N6-methylation of Active Genes in Fungi.</title>
        <authorList>
            <consortium name="DOE Joint Genome Institute"/>
            <person name="Mondo S.J."/>
            <person name="Dannebaum R.O."/>
            <person name="Kuo R.C."/>
            <person name="Labutti K."/>
            <person name="Haridas S."/>
            <person name="Kuo A."/>
            <person name="Salamov A."/>
            <person name="Ahrendt S.R."/>
            <person name="Lipzen A."/>
            <person name="Sullivan W."/>
            <person name="Andreopoulos W.B."/>
            <person name="Clum A."/>
            <person name="Lindquist E."/>
            <person name="Daum C."/>
            <person name="Ramamoorthy G.K."/>
            <person name="Gryganskyi A."/>
            <person name="Culley D."/>
            <person name="Magnuson J.K."/>
            <person name="James T.Y."/>
            <person name="O'Malley M.A."/>
            <person name="Stajich J.E."/>
            <person name="Spatafora J.W."/>
            <person name="Visel A."/>
            <person name="Grigoriev I.V."/>
        </authorList>
    </citation>
    <scope>NUCLEOTIDE SEQUENCE [LARGE SCALE GENOMIC DNA]</scope>
    <source>
        <strain evidence="1 2">ATCC 12442</strain>
    </source>
</reference>
<accession>A0A1Y1WK71</accession>
<gene>
    <name evidence="1" type="ORF">DL89DRAFT_263949</name>
</gene>
<dbReference type="RefSeq" id="XP_040747148.1">
    <property type="nucleotide sequence ID" value="XM_040886038.1"/>
</dbReference>
<dbReference type="AlphaFoldDB" id="A0A1Y1WK71"/>
<dbReference type="OrthoDB" id="5585985at2759"/>
<name>A0A1Y1WK71_9FUNG</name>
<evidence type="ECO:0008006" key="3">
    <source>
        <dbReference type="Google" id="ProtNLM"/>
    </source>
</evidence>
<keyword evidence="2" id="KW-1185">Reference proteome</keyword>
<evidence type="ECO:0000313" key="2">
    <source>
        <dbReference type="Proteomes" id="UP000193922"/>
    </source>
</evidence>
<dbReference type="GeneID" id="63802686"/>
<protein>
    <recommendedName>
        <fullName evidence="3">Fanconi Anaemia group E protein C-terminal domain-containing protein</fullName>
    </recommendedName>
</protein>
<proteinExistence type="predicted"/>
<dbReference type="EMBL" id="MCFD01000001">
    <property type="protein sequence ID" value="ORX73937.1"/>
    <property type="molecule type" value="Genomic_DNA"/>
</dbReference>
<dbReference type="Proteomes" id="UP000193922">
    <property type="component" value="Unassembled WGS sequence"/>
</dbReference>